<dbReference type="InterPro" id="IPR033885">
    <property type="entry name" value="AlkB/XylM"/>
</dbReference>
<keyword evidence="3" id="KW-1003">Cell membrane</keyword>
<dbReference type="InterPro" id="IPR005804">
    <property type="entry name" value="FA_desaturase_dom"/>
</dbReference>
<evidence type="ECO:0000256" key="1">
    <source>
        <dbReference type="ARBA" id="ARBA00004429"/>
    </source>
</evidence>
<feature type="domain" description="Fatty acid desaturase" evidence="13">
    <location>
        <begin position="120"/>
        <end position="327"/>
    </location>
</feature>
<dbReference type="PANTHER" id="PTHR38674">
    <property type="entry name" value="ALKANE 1-MONOOXYGENASE 1"/>
    <property type="match status" value="1"/>
</dbReference>
<reference evidence="14 15" key="1">
    <citation type="submission" date="2019-02" db="EMBL/GenBank/DDBJ databases">
        <authorList>
            <consortium name="Pathogen Informatics"/>
        </authorList>
    </citation>
    <scope>NUCLEOTIDE SEQUENCE [LARGE SCALE GENOMIC DNA]</scope>
    <source>
        <strain evidence="14 15">3012STDY6756503</strain>
    </source>
</reference>
<evidence type="ECO:0000256" key="6">
    <source>
        <dbReference type="ARBA" id="ARBA00022723"/>
    </source>
</evidence>
<gene>
    <name evidence="14" type="primary">alkB1</name>
    <name evidence="14" type="ORF">NCTC8139_00271</name>
</gene>
<feature type="transmembrane region" description="Helical" evidence="12">
    <location>
        <begin position="252"/>
        <end position="274"/>
    </location>
</feature>
<evidence type="ECO:0000256" key="12">
    <source>
        <dbReference type="SAM" id="Phobius"/>
    </source>
</evidence>
<dbReference type="Proteomes" id="UP000360750">
    <property type="component" value="Unassembled WGS sequence"/>
</dbReference>
<evidence type="ECO:0000256" key="4">
    <source>
        <dbReference type="ARBA" id="ARBA00022519"/>
    </source>
</evidence>
<dbReference type="EMBL" id="CAACYD010000003">
    <property type="protein sequence ID" value="VFA81216.1"/>
    <property type="molecule type" value="Genomic_DNA"/>
</dbReference>
<keyword evidence="8 14" id="KW-0560">Oxidoreductase</keyword>
<comment type="similarity">
    <text evidence="2">Belongs to the fatty acid desaturase type 1 family. AlkB subfamily.</text>
</comment>
<keyword evidence="9" id="KW-0408">Iron</keyword>
<dbReference type="PANTHER" id="PTHR38674:SF1">
    <property type="entry name" value="ALKANE 1-MONOOXYGENASE 1"/>
    <property type="match status" value="1"/>
</dbReference>
<name>A0ABD7UXP5_9ACTN</name>
<dbReference type="Pfam" id="PF00487">
    <property type="entry name" value="FA_desaturase"/>
    <property type="match status" value="1"/>
</dbReference>
<keyword evidence="11 12" id="KW-0472">Membrane</keyword>
<evidence type="ECO:0000259" key="13">
    <source>
        <dbReference type="Pfam" id="PF00487"/>
    </source>
</evidence>
<evidence type="ECO:0000313" key="15">
    <source>
        <dbReference type="Proteomes" id="UP000360750"/>
    </source>
</evidence>
<feature type="transmembrane region" description="Helical" evidence="12">
    <location>
        <begin position="82"/>
        <end position="103"/>
    </location>
</feature>
<protein>
    <submittedName>
        <fullName evidence="14">Alkane 1-monooxygenase 1</fullName>
        <ecNumber evidence="14">1.14.15.3</ecNumber>
    </submittedName>
</protein>
<feature type="transmembrane region" description="Helical" evidence="12">
    <location>
        <begin position="15"/>
        <end position="35"/>
    </location>
</feature>
<evidence type="ECO:0000256" key="10">
    <source>
        <dbReference type="ARBA" id="ARBA00023033"/>
    </source>
</evidence>
<keyword evidence="6" id="KW-0479">Metal-binding</keyword>
<comment type="caution">
    <text evidence="14">The sequence shown here is derived from an EMBL/GenBank/DDBJ whole genome shotgun (WGS) entry which is preliminary data.</text>
</comment>
<evidence type="ECO:0000256" key="7">
    <source>
        <dbReference type="ARBA" id="ARBA00022989"/>
    </source>
</evidence>
<evidence type="ECO:0000256" key="8">
    <source>
        <dbReference type="ARBA" id="ARBA00023002"/>
    </source>
</evidence>
<feature type="transmembrane region" description="Helical" evidence="12">
    <location>
        <begin position="115"/>
        <end position="133"/>
    </location>
</feature>
<evidence type="ECO:0000256" key="9">
    <source>
        <dbReference type="ARBA" id="ARBA00023004"/>
    </source>
</evidence>
<evidence type="ECO:0000256" key="3">
    <source>
        <dbReference type="ARBA" id="ARBA00022475"/>
    </source>
</evidence>
<dbReference type="CDD" id="cd03512">
    <property type="entry name" value="Alkane-hydroxylase"/>
    <property type="match status" value="1"/>
</dbReference>
<dbReference type="AlphaFoldDB" id="A0ABD7UXP5"/>
<evidence type="ECO:0000313" key="14">
    <source>
        <dbReference type="EMBL" id="VFA81216.1"/>
    </source>
</evidence>
<sequence length="416" mass="46803">MTTPCTDQKWRDPTLLLRPTVLIAPLCTFLGYLLVQLTTLGIFWATGLIVMLVVLPILDLVIGKQSWNPPEEIFAELQERKFYRWCTYAYLPAQLASFVFGAWCIATQPMGPPEYLAMSSTVGIAVGVGIGAAHELTHQNNRTEQVIGYLILMQAGYAHFALQHTHFHHRLVATPADCSSARFGESLWRFLPRSIIGSVKNSFSVERRRLAGNPSVLRRILHNRIIVCGLGTVALFGATIAVFGWSLLPYCLLQAAIGILILEAANYIEHYGLLRGRRLDGRFRPCLPEDSWNSDHLVSNVFLFKVQRHSDHHAHPKRRYQCLRTFDDVPQLPAGYSVMMLTSLVPRLWRRVMDERLLVGSLSGHICSVNMYEPHRAKSVAKYRNHLNTTCDACHEIIGSENTPVLAHALDRRAAG</sequence>
<dbReference type="GO" id="GO:0005886">
    <property type="term" value="C:plasma membrane"/>
    <property type="evidence" value="ECO:0007669"/>
    <property type="project" value="UniProtKB-SubCell"/>
</dbReference>
<keyword evidence="4" id="KW-0997">Cell inner membrane</keyword>
<dbReference type="GO" id="GO:0046872">
    <property type="term" value="F:metal ion binding"/>
    <property type="evidence" value="ECO:0007669"/>
    <property type="project" value="UniProtKB-KW"/>
</dbReference>
<comment type="subcellular location">
    <subcellularLocation>
        <location evidence="1">Cell inner membrane</location>
        <topology evidence="1">Multi-pass membrane protein</topology>
    </subcellularLocation>
</comment>
<accession>A0ABD7UXP5</accession>
<keyword evidence="7 12" id="KW-1133">Transmembrane helix</keyword>
<feature type="transmembrane region" description="Helical" evidence="12">
    <location>
        <begin position="41"/>
        <end position="62"/>
    </location>
</feature>
<evidence type="ECO:0000256" key="11">
    <source>
        <dbReference type="ARBA" id="ARBA00023136"/>
    </source>
</evidence>
<evidence type="ECO:0000256" key="2">
    <source>
        <dbReference type="ARBA" id="ARBA00010823"/>
    </source>
</evidence>
<keyword evidence="10" id="KW-0503">Monooxygenase</keyword>
<keyword evidence="5 12" id="KW-0812">Transmembrane</keyword>
<evidence type="ECO:0000256" key="5">
    <source>
        <dbReference type="ARBA" id="ARBA00022692"/>
    </source>
</evidence>
<proteinExistence type="inferred from homology"/>
<dbReference type="EC" id="1.14.15.3" evidence="14"/>
<feature type="transmembrane region" description="Helical" evidence="12">
    <location>
        <begin position="225"/>
        <end position="246"/>
    </location>
</feature>
<organism evidence="14 15">
    <name type="scientific">Gordonia paraffinivorans</name>
    <dbReference type="NCBI Taxonomy" id="175628"/>
    <lineage>
        <taxon>Bacteria</taxon>
        <taxon>Bacillati</taxon>
        <taxon>Actinomycetota</taxon>
        <taxon>Actinomycetes</taxon>
        <taxon>Mycobacteriales</taxon>
        <taxon>Gordoniaceae</taxon>
        <taxon>Gordonia</taxon>
    </lineage>
</organism>
<dbReference type="GO" id="GO:0004497">
    <property type="term" value="F:monooxygenase activity"/>
    <property type="evidence" value="ECO:0007669"/>
    <property type="project" value="UniProtKB-KW"/>
</dbReference>